<gene>
    <name evidence="1" type="ORF">H4S07_005707</name>
</gene>
<keyword evidence="2" id="KW-1185">Reference proteome</keyword>
<accession>A0ACC1L085</accession>
<evidence type="ECO:0000313" key="2">
    <source>
        <dbReference type="Proteomes" id="UP001140096"/>
    </source>
</evidence>
<reference evidence="1" key="1">
    <citation type="submission" date="2022-07" db="EMBL/GenBank/DDBJ databases">
        <title>Phylogenomic reconstructions and comparative analyses of Kickxellomycotina fungi.</title>
        <authorList>
            <person name="Reynolds N.K."/>
            <person name="Stajich J.E."/>
            <person name="Barry K."/>
            <person name="Grigoriev I.V."/>
            <person name="Crous P."/>
            <person name="Smith M.E."/>
        </authorList>
    </citation>
    <scope>NUCLEOTIDE SEQUENCE</scope>
    <source>
        <strain evidence="1">CBS 102833</strain>
    </source>
</reference>
<dbReference type="EMBL" id="JANBUP010002957">
    <property type="protein sequence ID" value="KAJ2798374.1"/>
    <property type="molecule type" value="Genomic_DNA"/>
</dbReference>
<evidence type="ECO:0000313" key="1">
    <source>
        <dbReference type="EMBL" id="KAJ2798374.1"/>
    </source>
</evidence>
<protein>
    <submittedName>
        <fullName evidence="1">Uncharacterized protein</fullName>
    </submittedName>
</protein>
<sequence>MANSHVSVSEAFPERRPISRRLSSKRQTVGRIGAAPYHRTTSSPAGLTAASQSSGVANKQSQKVNIDRRLASEVLHASLSFDKRSKSFGGTTRLGVAEEGDPQPQAERLDLQLAHAKQQHPSRYVNGNGSNDRIPIDRRSEDIAIVRRSSVSCSQSSSPISLMSGSPTEASSPPKKAKTASL</sequence>
<dbReference type="Proteomes" id="UP001140096">
    <property type="component" value="Unassembled WGS sequence"/>
</dbReference>
<comment type="caution">
    <text evidence="1">The sequence shown here is derived from an EMBL/GenBank/DDBJ whole genome shotgun (WGS) entry which is preliminary data.</text>
</comment>
<name>A0ACC1L085_9FUNG</name>
<organism evidence="1 2">
    <name type="scientific">Coemansia furcata</name>
    <dbReference type="NCBI Taxonomy" id="417177"/>
    <lineage>
        <taxon>Eukaryota</taxon>
        <taxon>Fungi</taxon>
        <taxon>Fungi incertae sedis</taxon>
        <taxon>Zoopagomycota</taxon>
        <taxon>Kickxellomycotina</taxon>
        <taxon>Kickxellomycetes</taxon>
        <taxon>Kickxellales</taxon>
        <taxon>Kickxellaceae</taxon>
        <taxon>Coemansia</taxon>
    </lineage>
</organism>
<proteinExistence type="predicted"/>